<protein>
    <submittedName>
        <fullName evidence="6">Pyridoxamine 5'-phosphate oxidase family protein</fullName>
    </submittedName>
</protein>
<reference evidence="7" key="1">
    <citation type="journal article" date="2019" name="Int. J. Syst. Evol. Microbiol.">
        <title>The Global Catalogue of Microorganisms (GCM) 10K type strain sequencing project: providing services to taxonomists for standard genome sequencing and annotation.</title>
        <authorList>
            <consortium name="The Broad Institute Genomics Platform"/>
            <consortium name="The Broad Institute Genome Sequencing Center for Infectious Disease"/>
            <person name="Wu L."/>
            <person name="Ma J."/>
        </authorList>
    </citation>
    <scope>NUCLEOTIDE SEQUENCE [LARGE SCALE GENOMIC DNA]</scope>
    <source>
        <strain evidence="7">CGMCC 1.12477</strain>
    </source>
</reference>
<proteinExistence type="predicted"/>
<evidence type="ECO:0000256" key="2">
    <source>
        <dbReference type="ARBA" id="ARBA00022630"/>
    </source>
</evidence>
<feature type="domain" description="Pyridoxamine 5'-phosphate oxidase Alr4036 family FMN-binding" evidence="5">
    <location>
        <begin position="20"/>
        <end position="106"/>
    </location>
</feature>
<keyword evidence="7" id="KW-1185">Reference proteome</keyword>
<accession>A0ABW4EHE5</accession>
<dbReference type="InterPro" id="IPR012349">
    <property type="entry name" value="Split_barrel_FMN-bd"/>
</dbReference>
<evidence type="ECO:0000256" key="3">
    <source>
        <dbReference type="ARBA" id="ARBA00022643"/>
    </source>
</evidence>
<dbReference type="InterPro" id="IPR000659">
    <property type="entry name" value="Pyridox_Oxase"/>
</dbReference>
<dbReference type="PANTHER" id="PTHR10851">
    <property type="entry name" value="PYRIDOXINE-5-PHOSPHATE OXIDASE"/>
    <property type="match status" value="1"/>
</dbReference>
<dbReference type="Pfam" id="PF12766">
    <property type="entry name" value="Pyridox_oxase_2"/>
    <property type="match status" value="1"/>
</dbReference>
<evidence type="ECO:0000259" key="5">
    <source>
        <dbReference type="Pfam" id="PF12766"/>
    </source>
</evidence>
<dbReference type="Proteomes" id="UP001597186">
    <property type="component" value="Unassembled WGS sequence"/>
</dbReference>
<dbReference type="PANTHER" id="PTHR10851:SF0">
    <property type="entry name" value="PYRIDOXINE-5'-PHOSPHATE OXIDASE"/>
    <property type="match status" value="1"/>
</dbReference>
<comment type="cofactor">
    <cofactor evidence="1">
        <name>FMN</name>
        <dbReference type="ChEBI" id="CHEBI:58210"/>
    </cofactor>
</comment>
<dbReference type="Gene3D" id="2.30.110.10">
    <property type="entry name" value="Electron Transport, Fmn-binding Protein, Chain A"/>
    <property type="match status" value="1"/>
</dbReference>
<evidence type="ECO:0000313" key="7">
    <source>
        <dbReference type="Proteomes" id="UP001597186"/>
    </source>
</evidence>
<keyword evidence="4" id="KW-0560">Oxidoreductase</keyword>
<sequence>MATDPHPWAADLASLQEQVWARLLRGVGDRHAPARHPTLATVSPGGWPQARTVVLRAVDVAAGTFDIHTDLRSAKVAELRATPRAALHVWDKATHLQTRAKAVVEILTGAAVADLWARVPDAARQAYGSQPAPGVPLADALAYEKRPSAASFAVLRCTVQALDVVHLGLQHRRARFDRTDGWAGQWLAP</sequence>
<evidence type="ECO:0000256" key="1">
    <source>
        <dbReference type="ARBA" id="ARBA00001917"/>
    </source>
</evidence>
<dbReference type="InterPro" id="IPR024624">
    <property type="entry name" value="Pyridox_Oxase_Alr4036_FMN-bd"/>
</dbReference>
<gene>
    <name evidence="6" type="ORF">ACFTOW_08250</name>
</gene>
<name>A0ABW4EHE5_9RHOB</name>
<comment type="caution">
    <text evidence="6">The sequence shown here is derived from an EMBL/GenBank/DDBJ whole genome shotgun (WGS) entry which is preliminary data.</text>
</comment>
<evidence type="ECO:0000313" key="6">
    <source>
        <dbReference type="EMBL" id="MFD1509389.1"/>
    </source>
</evidence>
<dbReference type="RefSeq" id="WP_379914589.1">
    <property type="nucleotide sequence ID" value="NZ_JBHUDD010000050.1"/>
</dbReference>
<evidence type="ECO:0000256" key="4">
    <source>
        <dbReference type="ARBA" id="ARBA00023002"/>
    </source>
</evidence>
<keyword evidence="3" id="KW-0288">FMN</keyword>
<dbReference type="EMBL" id="JBHUDD010000050">
    <property type="protein sequence ID" value="MFD1509389.1"/>
    <property type="molecule type" value="Genomic_DNA"/>
</dbReference>
<dbReference type="SUPFAM" id="SSF50475">
    <property type="entry name" value="FMN-binding split barrel"/>
    <property type="match status" value="1"/>
</dbReference>
<keyword evidence="2" id="KW-0285">Flavoprotein</keyword>
<organism evidence="6 7">
    <name type="scientific">Lacimonas salitolerans</name>
    <dbReference type="NCBI Taxonomy" id="1323750"/>
    <lineage>
        <taxon>Bacteria</taxon>
        <taxon>Pseudomonadati</taxon>
        <taxon>Pseudomonadota</taxon>
        <taxon>Alphaproteobacteria</taxon>
        <taxon>Rhodobacterales</taxon>
        <taxon>Paracoccaceae</taxon>
        <taxon>Lacimonas</taxon>
    </lineage>
</organism>